<protein>
    <submittedName>
        <fullName evidence="2">Protein C8</fullName>
    </submittedName>
</protein>
<evidence type="ECO:0000313" key="2">
    <source>
        <dbReference type="WBParaSite" id="Hba_13102"/>
    </source>
</evidence>
<organism evidence="1 2">
    <name type="scientific">Heterorhabditis bacteriophora</name>
    <name type="common">Entomopathogenic nematode worm</name>
    <dbReference type="NCBI Taxonomy" id="37862"/>
    <lineage>
        <taxon>Eukaryota</taxon>
        <taxon>Metazoa</taxon>
        <taxon>Ecdysozoa</taxon>
        <taxon>Nematoda</taxon>
        <taxon>Chromadorea</taxon>
        <taxon>Rhabditida</taxon>
        <taxon>Rhabditina</taxon>
        <taxon>Rhabditomorpha</taxon>
        <taxon>Strongyloidea</taxon>
        <taxon>Heterorhabditidae</taxon>
        <taxon>Heterorhabditis</taxon>
    </lineage>
</organism>
<name>A0A1I7X669_HETBA</name>
<evidence type="ECO:0000313" key="1">
    <source>
        <dbReference type="Proteomes" id="UP000095283"/>
    </source>
</evidence>
<accession>A0A1I7X669</accession>
<dbReference type="Proteomes" id="UP000095283">
    <property type="component" value="Unplaced"/>
</dbReference>
<dbReference type="WBParaSite" id="Hba_13102">
    <property type="protein sequence ID" value="Hba_13102"/>
    <property type="gene ID" value="Hba_13102"/>
</dbReference>
<sequence>MENMLRKIDDSYDIVVDSRENFKVMTSKEQYCLYIRTNCVCYDVCSFYCAMLCKCGLVDFKL</sequence>
<dbReference type="AlphaFoldDB" id="A0A1I7X669"/>
<proteinExistence type="predicted"/>
<keyword evidence="1" id="KW-1185">Reference proteome</keyword>
<reference evidence="2" key="1">
    <citation type="submission" date="2016-11" db="UniProtKB">
        <authorList>
            <consortium name="WormBaseParasite"/>
        </authorList>
    </citation>
    <scope>IDENTIFICATION</scope>
</reference>